<proteinExistence type="predicted"/>
<dbReference type="AlphaFoldDB" id="A0A0C2VSU6"/>
<dbReference type="InterPro" id="IPR001647">
    <property type="entry name" value="HTH_TetR"/>
</dbReference>
<comment type="caution">
    <text evidence="4">The sequence shown here is derived from an EMBL/GenBank/DDBJ whole genome shotgun (WGS) entry which is preliminary data.</text>
</comment>
<dbReference type="SUPFAM" id="SSF46689">
    <property type="entry name" value="Homeodomain-like"/>
    <property type="match status" value="1"/>
</dbReference>
<dbReference type="GO" id="GO:0003677">
    <property type="term" value="F:DNA binding"/>
    <property type="evidence" value="ECO:0007669"/>
    <property type="project" value="UniProtKB-KW"/>
</dbReference>
<feature type="domain" description="HTH tetR-type" evidence="3">
    <location>
        <begin position="43"/>
        <end position="77"/>
    </location>
</feature>
<dbReference type="InterPro" id="IPR009057">
    <property type="entry name" value="Homeodomain-like_sf"/>
</dbReference>
<dbReference type="Pfam" id="PF00440">
    <property type="entry name" value="TetR_N"/>
    <property type="match status" value="1"/>
</dbReference>
<dbReference type="EMBL" id="MRBO01000731">
    <property type="protein sequence ID" value="KAB2582133.1"/>
    <property type="molecule type" value="Genomic_DNA"/>
</dbReference>
<dbReference type="Gene3D" id="1.10.357.10">
    <property type="entry name" value="Tetracycline Repressor, domain 2"/>
    <property type="match status" value="1"/>
</dbReference>
<sequence length="83" mass="8873">MLLIIVKSKASPAQVKPRKMVAATDSEGRGSDLHDNTKQGMNDGAVHLLAARGLQQTSFPEVVELTGIPRGSIYHHAPEGKVD</sequence>
<name>A0A0C2VSU6_RHOER</name>
<evidence type="ECO:0000256" key="1">
    <source>
        <dbReference type="ARBA" id="ARBA00023125"/>
    </source>
</evidence>
<evidence type="ECO:0000313" key="5">
    <source>
        <dbReference type="Proteomes" id="UP000325576"/>
    </source>
</evidence>
<dbReference type="Proteomes" id="UP000325576">
    <property type="component" value="Unassembled WGS sequence"/>
</dbReference>
<evidence type="ECO:0000259" key="3">
    <source>
        <dbReference type="Pfam" id="PF00440"/>
    </source>
</evidence>
<feature type="compositionally biased region" description="Basic and acidic residues" evidence="2">
    <location>
        <begin position="26"/>
        <end position="37"/>
    </location>
</feature>
<protein>
    <recommendedName>
        <fullName evidence="3">HTH tetR-type domain-containing protein</fullName>
    </recommendedName>
</protein>
<evidence type="ECO:0000256" key="2">
    <source>
        <dbReference type="SAM" id="MobiDB-lite"/>
    </source>
</evidence>
<reference evidence="4 5" key="1">
    <citation type="journal article" date="2017" name="Poromechanics V (2013)">
        <title>Genomic Characterization of the Arsenic-Tolerant Actinobacterium, &lt;i&gt;Rhodococcus erythropolis&lt;/i&gt; S43.</title>
        <authorList>
            <person name="Retamal-Morales G."/>
            <person name="Mehnert M."/>
            <person name="Schwabe R."/>
            <person name="Tischler D."/>
            <person name="Schloemann M."/>
            <person name="Levican G.J."/>
        </authorList>
    </citation>
    <scope>NUCLEOTIDE SEQUENCE [LARGE SCALE GENOMIC DNA]</scope>
    <source>
        <strain evidence="4 5">S43</strain>
    </source>
</reference>
<organism evidence="4 5">
    <name type="scientific">Rhodococcus erythropolis</name>
    <name type="common">Arthrobacter picolinophilus</name>
    <dbReference type="NCBI Taxonomy" id="1833"/>
    <lineage>
        <taxon>Bacteria</taxon>
        <taxon>Bacillati</taxon>
        <taxon>Actinomycetota</taxon>
        <taxon>Actinomycetes</taxon>
        <taxon>Mycobacteriales</taxon>
        <taxon>Nocardiaceae</taxon>
        <taxon>Rhodococcus</taxon>
        <taxon>Rhodococcus erythropolis group</taxon>
    </lineage>
</organism>
<feature type="region of interest" description="Disordered" evidence="2">
    <location>
        <begin position="16"/>
        <end position="40"/>
    </location>
</feature>
<keyword evidence="1" id="KW-0238">DNA-binding</keyword>
<evidence type="ECO:0000313" key="4">
    <source>
        <dbReference type="EMBL" id="KAB2582133.1"/>
    </source>
</evidence>
<accession>A0A0C2VSU6</accession>
<gene>
    <name evidence="4" type="ORF">BS297_27350</name>
</gene>